<protein>
    <submittedName>
        <fullName evidence="1">Uncharacterized protein</fullName>
    </submittedName>
</protein>
<keyword evidence="2" id="KW-1185">Reference proteome</keyword>
<proteinExistence type="predicted"/>
<dbReference type="Proteomes" id="UP001305414">
    <property type="component" value="Unassembled WGS sequence"/>
</dbReference>
<comment type="caution">
    <text evidence="1">The sequence shown here is derived from an EMBL/GenBank/DDBJ whole genome shotgun (WGS) entry which is preliminary data.</text>
</comment>
<evidence type="ECO:0000313" key="2">
    <source>
        <dbReference type="Proteomes" id="UP001305414"/>
    </source>
</evidence>
<reference evidence="1 2" key="1">
    <citation type="submission" date="2023-10" db="EMBL/GenBank/DDBJ databases">
        <title>Draft genome sequence of Xylaria bambusicola isolate GMP-LS, the root and basal stem rot pathogen of sugarcane in Indonesia.</title>
        <authorList>
            <person name="Selvaraj P."/>
            <person name="Muralishankar V."/>
            <person name="Muruganantham S."/>
            <person name="Sp S."/>
            <person name="Haryani S."/>
            <person name="Lau K.J.X."/>
            <person name="Naqvi N.I."/>
        </authorList>
    </citation>
    <scope>NUCLEOTIDE SEQUENCE [LARGE SCALE GENOMIC DNA]</scope>
    <source>
        <strain evidence="1">GMP-LS</strain>
    </source>
</reference>
<accession>A0AAN7UBW6</accession>
<sequence>MDAFMTLISERIDSSILPVPPVYAKSGEKERQKATGMGWQITRLIPGVMASTTYLQLAHEDKLIFLQEMALVFQAY</sequence>
<name>A0AAN7UBW6_9PEZI</name>
<gene>
    <name evidence="1" type="ORF">RRF57_005155</name>
</gene>
<dbReference type="EMBL" id="JAWHQM010000011">
    <property type="protein sequence ID" value="KAK5629440.1"/>
    <property type="molecule type" value="Genomic_DNA"/>
</dbReference>
<evidence type="ECO:0000313" key="1">
    <source>
        <dbReference type="EMBL" id="KAK5629440.1"/>
    </source>
</evidence>
<organism evidence="1 2">
    <name type="scientific">Xylaria bambusicola</name>
    <dbReference type="NCBI Taxonomy" id="326684"/>
    <lineage>
        <taxon>Eukaryota</taxon>
        <taxon>Fungi</taxon>
        <taxon>Dikarya</taxon>
        <taxon>Ascomycota</taxon>
        <taxon>Pezizomycotina</taxon>
        <taxon>Sordariomycetes</taxon>
        <taxon>Xylariomycetidae</taxon>
        <taxon>Xylariales</taxon>
        <taxon>Xylariaceae</taxon>
        <taxon>Xylaria</taxon>
    </lineage>
</organism>
<dbReference type="AlphaFoldDB" id="A0AAN7UBW6"/>